<sequence length="478" mass="56813">MKGIKTNVEDKIKEMLENLENIQGWPEALCDDKMLKFLGNYEVFDKDVKEYLEKHRMPEINLPKSFNLAQKIRFALRKYFCHDLKNGKENKIWNEERDLYNKQIDIQELIFEKEIDDKTKFKKLQKIFELNSLKMLLSLTLFPFANFDSNTKGGCEFLTSWNEQFLLKTIQKEPKWFTEWTKNSKIPLWLLKLGRYFLEPFAEKHFFFDENKKKQLIYPFSWWNINVKESKFKGTFVDYFRKMNKGDKYESLLPKYSLSFIIQEITEKDTLKEPIIFTIQNGLFPKGIPKLDLKFDLKGSSREVEGNIEKMIENGGNGKVLKEKNIMEIFTKGIVFDKNEEYERFIGMIEADSKFLSERNIIDYSLLLGVHFVTKNESENEVKNGIKAKAVICTENSCEKKELILFYGIIDIFQNYSLRKQLKQKLLEHKQGKENDLFPDEKILPMSVIEPSDYQERFVKFMEKLFKKDEGKDDGKNE</sequence>
<reference evidence="4" key="1">
    <citation type="submission" date="2022-11" db="UniProtKB">
        <authorList>
            <consortium name="WormBaseParasite"/>
        </authorList>
    </citation>
    <scope>IDENTIFICATION</scope>
</reference>
<keyword evidence="1" id="KW-0547">Nucleotide-binding</keyword>
<keyword evidence="3" id="KW-1185">Reference proteome</keyword>
<evidence type="ECO:0000256" key="1">
    <source>
        <dbReference type="PROSITE-ProRule" id="PRU00781"/>
    </source>
</evidence>
<feature type="domain" description="PIPK" evidence="2">
    <location>
        <begin position="103"/>
        <end position="466"/>
    </location>
</feature>
<dbReference type="GO" id="GO:0005524">
    <property type="term" value="F:ATP binding"/>
    <property type="evidence" value="ECO:0007669"/>
    <property type="project" value="UniProtKB-UniRule"/>
</dbReference>
<evidence type="ECO:0000259" key="2">
    <source>
        <dbReference type="PROSITE" id="PS51455"/>
    </source>
</evidence>
<dbReference type="Pfam" id="PF01504">
    <property type="entry name" value="PIP5K"/>
    <property type="match status" value="2"/>
</dbReference>
<keyword evidence="1" id="KW-0418">Kinase</keyword>
<accession>A0A915MB27</accession>
<dbReference type="SUPFAM" id="SSF56104">
    <property type="entry name" value="SAICAR synthase-like"/>
    <property type="match status" value="1"/>
</dbReference>
<dbReference type="PROSITE" id="PS51455">
    <property type="entry name" value="PIPK"/>
    <property type="match status" value="1"/>
</dbReference>
<name>A0A915MB27_MELJA</name>
<organism evidence="3 4">
    <name type="scientific">Meloidogyne javanica</name>
    <name type="common">Root-knot nematode worm</name>
    <dbReference type="NCBI Taxonomy" id="6303"/>
    <lineage>
        <taxon>Eukaryota</taxon>
        <taxon>Metazoa</taxon>
        <taxon>Ecdysozoa</taxon>
        <taxon>Nematoda</taxon>
        <taxon>Chromadorea</taxon>
        <taxon>Rhabditida</taxon>
        <taxon>Tylenchina</taxon>
        <taxon>Tylenchomorpha</taxon>
        <taxon>Tylenchoidea</taxon>
        <taxon>Meloidogynidae</taxon>
        <taxon>Meloidogyninae</taxon>
        <taxon>Meloidogyne</taxon>
        <taxon>Meloidogyne incognita group</taxon>
    </lineage>
</organism>
<dbReference type="InterPro" id="IPR027484">
    <property type="entry name" value="PInositol-4-P-5-kinase_N"/>
</dbReference>
<dbReference type="InterPro" id="IPR023610">
    <property type="entry name" value="PInositol-4/5-P-5/4-kinase"/>
</dbReference>
<evidence type="ECO:0000313" key="4">
    <source>
        <dbReference type="WBParaSite" id="scaffold34000_cov293.g21089"/>
    </source>
</evidence>
<dbReference type="Gene3D" id="3.30.810.10">
    <property type="entry name" value="2-Layer Sandwich"/>
    <property type="match status" value="1"/>
</dbReference>
<dbReference type="GO" id="GO:0005886">
    <property type="term" value="C:plasma membrane"/>
    <property type="evidence" value="ECO:0007669"/>
    <property type="project" value="TreeGrafter"/>
</dbReference>
<dbReference type="GO" id="GO:0046854">
    <property type="term" value="P:phosphatidylinositol phosphate biosynthetic process"/>
    <property type="evidence" value="ECO:0007669"/>
    <property type="project" value="TreeGrafter"/>
</dbReference>
<dbReference type="Proteomes" id="UP000887561">
    <property type="component" value="Unplaced"/>
</dbReference>
<evidence type="ECO:0000313" key="3">
    <source>
        <dbReference type="Proteomes" id="UP000887561"/>
    </source>
</evidence>
<dbReference type="WBParaSite" id="scaffold34000_cov293.g21089">
    <property type="protein sequence ID" value="scaffold34000_cov293.g21089"/>
    <property type="gene ID" value="scaffold34000_cov293.g21089"/>
</dbReference>
<dbReference type="AlphaFoldDB" id="A0A915MB27"/>
<protein>
    <submittedName>
        <fullName evidence="4">PIPK domain-containing protein</fullName>
    </submittedName>
</protein>
<dbReference type="GO" id="GO:0016308">
    <property type="term" value="F:1-phosphatidylinositol-4-phosphate 5-kinase activity"/>
    <property type="evidence" value="ECO:0007669"/>
    <property type="project" value="TreeGrafter"/>
</dbReference>
<proteinExistence type="predicted"/>
<keyword evidence="1" id="KW-0808">Transferase</keyword>
<dbReference type="SMART" id="SM00330">
    <property type="entry name" value="PIPKc"/>
    <property type="match status" value="1"/>
</dbReference>
<dbReference type="InterPro" id="IPR027483">
    <property type="entry name" value="PInositol-4-P-4/5-kinase_C_sf"/>
</dbReference>
<dbReference type="PANTHER" id="PTHR23086:SF8">
    <property type="entry name" value="PHOSPHATIDYLINOSITOL 5-PHOSPHATE 4-KINASE, ISOFORM A"/>
    <property type="match status" value="1"/>
</dbReference>
<dbReference type="Gene3D" id="3.30.800.10">
    <property type="entry name" value="Phosphatidylinositol Phosphate Kinase II Beta"/>
    <property type="match status" value="1"/>
</dbReference>
<dbReference type="PANTHER" id="PTHR23086">
    <property type="entry name" value="PHOSPHATIDYLINOSITOL-4-PHOSPHATE 5-KINASE"/>
    <property type="match status" value="1"/>
</dbReference>
<dbReference type="InterPro" id="IPR002498">
    <property type="entry name" value="PInositol-4-P-4/5-kinase_core"/>
</dbReference>
<keyword evidence="1" id="KW-0067">ATP-binding</keyword>